<evidence type="ECO:0000256" key="2">
    <source>
        <dbReference type="ARBA" id="ARBA00022840"/>
    </source>
</evidence>
<sequence length="669" mass="72134">MSPAAMFLSAFSPSTSVSSSRSSLPDEEGQEVDGYTLGPIIGQGGFSTIRRASSGTGDTVAVKIVRRSDVARQENPTVVRKRLSNEAAIWSSLSHEHILPLFSKVQTPYADFFVMLFCPAGTLFDILQRDGPLAQDDAGMMFRQVVRGLRYMHEVAGLVHGDVKLENVLVDDMGVCKIGDFGMTAKIGELDDESSSEDEDADERSEQYQRQRAVSSMRKTKPGLPAHLSLIRHHSGPRHRNSSPLPSSAQVPEAQKKPESYNPGSLPYAAPELLLPHSSPIRPHPAQDIWALGVLLYALLTGRLPFMDSFEPRLQMKILHGVYDMPTEIGRGAEQILKGCMERSVTNRWNIAMVDDVAWGVGWGSVADDVTPTSEEVHAAEIERQSSRSRSRSQGRTLEKLASRRLSPGAAGAISRSTSRSSASGESRGGRSPSFAALTHAILSPTSSTGTMSTSASTPSSSSVPALNSDSALISSPPMSPEPLHERGRRPRYDSLHHLHSPSPSPSPSLVPATPVDIPGKRDDTSRGRKASRRMAPSPLGLDVHAGMDIVNSPPLDVLHEARPWFASPNRAESRTQSQGPDESLLWRGESPAHRRRSISRQSSSSSRRAGSVPPHGSEPWALMHPGQSGRGGAGTPTVKFSLSQGVGEFVPTPTMQVSGRSKSLGRSH</sequence>
<dbReference type="SMART" id="SM00220">
    <property type="entry name" value="S_TKc"/>
    <property type="match status" value="1"/>
</dbReference>
<dbReference type="Pfam" id="PF00069">
    <property type="entry name" value="Pkinase"/>
    <property type="match status" value="2"/>
</dbReference>
<dbReference type="InterPro" id="IPR008271">
    <property type="entry name" value="Ser/Thr_kinase_AS"/>
</dbReference>
<feature type="domain" description="Protein kinase" evidence="5">
    <location>
        <begin position="35"/>
        <end position="360"/>
    </location>
</feature>
<dbReference type="PROSITE" id="PS00107">
    <property type="entry name" value="PROTEIN_KINASE_ATP"/>
    <property type="match status" value="1"/>
</dbReference>
<keyword evidence="2 3" id="KW-0067">ATP-binding</keyword>
<feature type="region of interest" description="Disordered" evidence="4">
    <location>
        <begin position="446"/>
        <end position="546"/>
    </location>
</feature>
<feature type="compositionally biased region" description="Acidic residues" evidence="4">
    <location>
        <begin position="190"/>
        <end position="203"/>
    </location>
</feature>
<evidence type="ECO:0000259" key="5">
    <source>
        <dbReference type="PROSITE" id="PS50011"/>
    </source>
</evidence>
<dbReference type="InterPro" id="IPR011009">
    <property type="entry name" value="Kinase-like_dom_sf"/>
</dbReference>
<feature type="compositionally biased region" description="Basic and acidic residues" evidence="4">
    <location>
        <begin position="483"/>
        <end position="497"/>
    </location>
</feature>
<gene>
    <name evidence="6" type="ORF">OE88DRAFT_1663995</name>
</gene>
<feature type="region of interest" description="Disordered" evidence="4">
    <location>
        <begin position="569"/>
        <end position="669"/>
    </location>
</feature>
<keyword evidence="6" id="KW-0808">Transferase</keyword>
<feature type="region of interest" description="Disordered" evidence="4">
    <location>
        <begin position="234"/>
        <end position="265"/>
    </location>
</feature>
<feature type="compositionally biased region" description="Polar residues" evidence="4">
    <location>
        <begin position="654"/>
        <end position="663"/>
    </location>
</feature>
<keyword evidence="7" id="KW-1185">Reference proteome</keyword>
<keyword evidence="1 3" id="KW-0547">Nucleotide-binding</keyword>
<feature type="compositionally biased region" description="Low complexity" evidence="4">
    <location>
        <begin position="409"/>
        <end position="433"/>
    </location>
</feature>
<feature type="compositionally biased region" description="Basic and acidic residues" evidence="4">
    <location>
        <begin position="375"/>
        <end position="386"/>
    </location>
</feature>
<feature type="compositionally biased region" description="Low complexity" evidence="4">
    <location>
        <begin position="14"/>
        <end position="23"/>
    </location>
</feature>
<dbReference type="AlphaFoldDB" id="A0A5C3MU34"/>
<feature type="region of interest" description="Disordered" evidence="4">
    <location>
        <begin position="189"/>
        <end position="220"/>
    </location>
</feature>
<reference evidence="6 7" key="1">
    <citation type="journal article" date="2019" name="Nat. Ecol. Evol.">
        <title>Megaphylogeny resolves global patterns of mushroom evolution.</title>
        <authorList>
            <person name="Varga T."/>
            <person name="Krizsan K."/>
            <person name="Foldi C."/>
            <person name="Dima B."/>
            <person name="Sanchez-Garcia M."/>
            <person name="Sanchez-Ramirez S."/>
            <person name="Szollosi G.J."/>
            <person name="Szarkandi J.G."/>
            <person name="Papp V."/>
            <person name="Albert L."/>
            <person name="Andreopoulos W."/>
            <person name="Angelini C."/>
            <person name="Antonin V."/>
            <person name="Barry K.W."/>
            <person name="Bougher N.L."/>
            <person name="Buchanan P."/>
            <person name="Buyck B."/>
            <person name="Bense V."/>
            <person name="Catcheside P."/>
            <person name="Chovatia M."/>
            <person name="Cooper J."/>
            <person name="Damon W."/>
            <person name="Desjardin D."/>
            <person name="Finy P."/>
            <person name="Geml J."/>
            <person name="Haridas S."/>
            <person name="Hughes K."/>
            <person name="Justo A."/>
            <person name="Karasinski D."/>
            <person name="Kautmanova I."/>
            <person name="Kiss B."/>
            <person name="Kocsube S."/>
            <person name="Kotiranta H."/>
            <person name="LaButti K.M."/>
            <person name="Lechner B.E."/>
            <person name="Liimatainen K."/>
            <person name="Lipzen A."/>
            <person name="Lukacs Z."/>
            <person name="Mihaltcheva S."/>
            <person name="Morgado L.N."/>
            <person name="Niskanen T."/>
            <person name="Noordeloos M.E."/>
            <person name="Ohm R.A."/>
            <person name="Ortiz-Santana B."/>
            <person name="Ovrebo C."/>
            <person name="Racz N."/>
            <person name="Riley R."/>
            <person name="Savchenko A."/>
            <person name="Shiryaev A."/>
            <person name="Soop K."/>
            <person name="Spirin V."/>
            <person name="Szebenyi C."/>
            <person name="Tomsovsky M."/>
            <person name="Tulloss R.E."/>
            <person name="Uehling J."/>
            <person name="Grigoriev I.V."/>
            <person name="Vagvolgyi C."/>
            <person name="Papp T."/>
            <person name="Martin F.M."/>
            <person name="Miettinen O."/>
            <person name="Hibbett D.S."/>
            <person name="Nagy L.G."/>
        </authorList>
    </citation>
    <scope>NUCLEOTIDE SEQUENCE [LARGE SCALE GENOMIC DNA]</scope>
    <source>
        <strain evidence="6 7">OMC1185</strain>
    </source>
</reference>
<dbReference type="InterPro" id="IPR000719">
    <property type="entry name" value="Prot_kinase_dom"/>
</dbReference>
<feature type="binding site" evidence="3">
    <location>
        <position position="63"/>
    </location>
    <ligand>
        <name>ATP</name>
        <dbReference type="ChEBI" id="CHEBI:30616"/>
    </ligand>
</feature>
<evidence type="ECO:0000313" key="6">
    <source>
        <dbReference type="EMBL" id="TFK48814.1"/>
    </source>
</evidence>
<name>A0A5C3MU34_9AGAM</name>
<dbReference type="GO" id="GO:0005737">
    <property type="term" value="C:cytoplasm"/>
    <property type="evidence" value="ECO:0007669"/>
    <property type="project" value="TreeGrafter"/>
</dbReference>
<evidence type="ECO:0000256" key="3">
    <source>
        <dbReference type="PROSITE-ProRule" id="PRU10141"/>
    </source>
</evidence>
<dbReference type="Gene3D" id="1.10.510.10">
    <property type="entry name" value="Transferase(Phosphotransferase) domain 1"/>
    <property type="match status" value="2"/>
</dbReference>
<feature type="region of interest" description="Disordered" evidence="4">
    <location>
        <begin position="374"/>
        <end position="433"/>
    </location>
</feature>
<dbReference type="PROSITE" id="PS50011">
    <property type="entry name" value="PROTEIN_KINASE_DOM"/>
    <property type="match status" value="1"/>
</dbReference>
<evidence type="ECO:0000256" key="1">
    <source>
        <dbReference type="ARBA" id="ARBA00022741"/>
    </source>
</evidence>
<feature type="compositionally biased region" description="Low complexity" evidence="4">
    <location>
        <begin position="600"/>
        <end position="609"/>
    </location>
</feature>
<dbReference type="GO" id="GO:0000226">
    <property type="term" value="P:microtubule cytoskeleton organization"/>
    <property type="evidence" value="ECO:0007669"/>
    <property type="project" value="TreeGrafter"/>
</dbReference>
<dbReference type="STRING" id="5364.A0A5C3MU34"/>
<evidence type="ECO:0000256" key="4">
    <source>
        <dbReference type="SAM" id="MobiDB-lite"/>
    </source>
</evidence>
<dbReference type="PANTHER" id="PTHR24346">
    <property type="entry name" value="MAP/MICROTUBULE AFFINITY-REGULATING KINASE"/>
    <property type="match status" value="1"/>
</dbReference>
<dbReference type="InterPro" id="IPR017441">
    <property type="entry name" value="Protein_kinase_ATP_BS"/>
</dbReference>
<feature type="compositionally biased region" description="Low complexity" evidence="4">
    <location>
        <begin position="446"/>
        <end position="472"/>
    </location>
</feature>
<dbReference type="EMBL" id="ML213518">
    <property type="protein sequence ID" value="TFK48814.1"/>
    <property type="molecule type" value="Genomic_DNA"/>
</dbReference>
<protein>
    <submittedName>
        <fullName evidence="6">Kinase-like protein</fullName>
    </submittedName>
</protein>
<dbReference type="Proteomes" id="UP000305948">
    <property type="component" value="Unassembled WGS sequence"/>
</dbReference>
<dbReference type="GO" id="GO:0035556">
    <property type="term" value="P:intracellular signal transduction"/>
    <property type="evidence" value="ECO:0007669"/>
    <property type="project" value="TreeGrafter"/>
</dbReference>
<dbReference type="GO" id="GO:0004674">
    <property type="term" value="F:protein serine/threonine kinase activity"/>
    <property type="evidence" value="ECO:0007669"/>
    <property type="project" value="TreeGrafter"/>
</dbReference>
<keyword evidence="6" id="KW-0418">Kinase</keyword>
<organism evidence="6 7">
    <name type="scientific">Heliocybe sulcata</name>
    <dbReference type="NCBI Taxonomy" id="5364"/>
    <lineage>
        <taxon>Eukaryota</taxon>
        <taxon>Fungi</taxon>
        <taxon>Dikarya</taxon>
        <taxon>Basidiomycota</taxon>
        <taxon>Agaricomycotina</taxon>
        <taxon>Agaricomycetes</taxon>
        <taxon>Gloeophyllales</taxon>
        <taxon>Gloeophyllaceae</taxon>
        <taxon>Heliocybe</taxon>
    </lineage>
</organism>
<dbReference type="GO" id="GO:0005524">
    <property type="term" value="F:ATP binding"/>
    <property type="evidence" value="ECO:0007669"/>
    <property type="project" value="UniProtKB-UniRule"/>
</dbReference>
<dbReference type="OrthoDB" id="4062651at2759"/>
<evidence type="ECO:0000313" key="7">
    <source>
        <dbReference type="Proteomes" id="UP000305948"/>
    </source>
</evidence>
<proteinExistence type="predicted"/>
<dbReference type="PANTHER" id="PTHR24346:SF76">
    <property type="entry name" value="NON-SPECIFIC SERINE_THREONINE PROTEIN KINASE"/>
    <property type="match status" value="1"/>
</dbReference>
<dbReference type="SUPFAM" id="SSF56112">
    <property type="entry name" value="Protein kinase-like (PK-like)"/>
    <property type="match status" value="1"/>
</dbReference>
<dbReference type="PROSITE" id="PS00108">
    <property type="entry name" value="PROTEIN_KINASE_ST"/>
    <property type="match status" value="1"/>
</dbReference>
<accession>A0A5C3MU34</accession>
<feature type="region of interest" description="Disordered" evidence="4">
    <location>
        <begin position="14"/>
        <end position="34"/>
    </location>
</feature>